<name>A0ABQ6YJN0_9NOCA</name>
<organism evidence="2 3">
    <name type="scientific">Nocardia caishijiensis</name>
    <dbReference type="NCBI Taxonomy" id="184756"/>
    <lineage>
        <taxon>Bacteria</taxon>
        <taxon>Bacillati</taxon>
        <taxon>Actinomycetota</taxon>
        <taxon>Actinomycetes</taxon>
        <taxon>Mycobacteriales</taxon>
        <taxon>Nocardiaceae</taxon>
        <taxon>Nocardia</taxon>
    </lineage>
</organism>
<sequence length="590" mass="62122">MTKALTVAQVMSWQPGQLTALATEWGRQASELRTKMDEQWRAVDSSRETWKGQAGEAMRARFEVARTQAGQVLAALGNGQTAATQHATFYETAKNLVATAKSNAEAAPRNFAVEPDGTCEITETAKRALYSAVNGDANRYSTAIAALAIDEAACTAALKAALANAADVDTAATAAIKAAFFDLPDDTDFQNTTVLKTPVIVPEPPKGSTPQDNRKYWDSLTPEQQAEAIRTQPATIGNLDGLPAQVRDEANRAYLATEKARLEGEVTRLAAVVQGNPKAIGSAQELQDKQARLADVRAIEQSLSQGTPEQPRMLLGLDTTNGRQVRAAVAVGDPDTADHVSVTTPGLTSNVRESLPGMVNEAAALQSEAQSQLTDAGAAGKKVSTIAWMGYDPPQEGMSYPEVLFEDRAQEAAQPLSNFYQGIEVANQNTDPHITALGHSYGSLATSHALQQQGGAVDDVVFYGSPGIGGEFAGAKGPSVAVLSGLNDAVESAGDLGLAPGHVYEMTEKKEQVGNFNAFGRSPVNMPWVTHLSTDEAVVGDTTYTGAEGHSEYGRTDTSTGKLHRSGYNLAAIVAGLPQNAIEPGSAGVR</sequence>
<dbReference type="RefSeq" id="WP_067984540.1">
    <property type="nucleotide sequence ID" value="NZ_VMSD01000006.1"/>
</dbReference>
<dbReference type="InterPro" id="IPR036689">
    <property type="entry name" value="ESAT-6-like_sf"/>
</dbReference>
<keyword evidence="3" id="KW-1185">Reference proteome</keyword>
<gene>
    <name evidence="2" type="ORF">FNL39_106410</name>
</gene>
<dbReference type="InterPro" id="IPR029058">
    <property type="entry name" value="AB_hydrolase_fold"/>
</dbReference>
<feature type="domain" description="DUF1023" evidence="1">
    <location>
        <begin position="323"/>
        <end position="473"/>
    </location>
</feature>
<comment type="caution">
    <text evidence="2">The sequence shown here is derived from an EMBL/GenBank/DDBJ whole genome shotgun (WGS) entry which is preliminary data.</text>
</comment>
<dbReference type="InterPro" id="IPR010427">
    <property type="entry name" value="DUF1023"/>
</dbReference>
<dbReference type="SUPFAM" id="SSF140453">
    <property type="entry name" value="EsxAB dimer-like"/>
    <property type="match status" value="1"/>
</dbReference>
<evidence type="ECO:0000259" key="1">
    <source>
        <dbReference type="Pfam" id="PF06259"/>
    </source>
</evidence>
<dbReference type="EMBL" id="VMSD01000006">
    <property type="protein sequence ID" value="KAF0846015.1"/>
    <property type="molecule type" value="Genomic_DNA"/>
</dbReference>
<keyword evidence="2" id="KW-0378">Hydrolase</keyword>
<dbReference type="Proteomes" id="UP000798951">
    <property type="component" value="Unassembled WGS sequence"/>
</dbReference>
<protein>
    <submittedName>
        <fullName evidence="2">Alpha/beta hydrolase family protein</fullName>
    </submittedName>
</protein>
<proteinExistence type="predicted"/>
<dbReference type="GO" id="GO:0016787">
    <property type="term" value="F:hydrolase activity"/>
    <property type="evidence" value="ECO:0007669"/>
    <property type="project" value="UniProtKB-KW"/>
</dbReference>
<accession>A0ABQ6YJN0</accession>
<reference evidence="2 3" key="1">
    <citation type="submission" date="2019-07" db="EMBL/GenBank/DDBJ databases">
        <title>Genomic Encyclopedia of Type Strains, Phase IV (KMG-IV): sequencing the most valuable type-strain genomes for metagenomic binning, comparative biology and taxonomic classification.</title>
        <authorList>
            <person name="Goeker M."/>
        </authorList>
    </citation>
    <scope>NUCLEOTIDE SEQUENCE [LARGE SCALE GENOMIC DNA]</scope>
    <source>
        <strain evidence="2 3">DSM 44831</strain>
    </source>
</reference>
<dbReference type="Pfam" id="PF06259">
    <property type="entry name" value="Abhydrolase_8"/>
    <property type="match status" value="1"/>
</dbReference>
<evidence type="ECO:0000313" key="3">
    <source>
        <dbReference type="Proteomes" id="UP000798951"/>
    </source>
</evidence>
<dbReference type="SUPFAM" id="SSF53474">
    <property type="entry name" value="alpha/beta-Hydrolases"/>
    <property type="match status" value="1"/>
</dbReference>
<evidence type="ECO:0000313" key="2">
    <source>
        <dbReference type="EMBL" id="KAF0846015.1"/>
    </source>
</evidence>
<dbReference type="Gene3D" id="1.10.287.1060">
    <property type="entry name" value="ESAT-6-like"/>
    <property type="match status" value="1"/>
</dbReference>